<dbReference type="GO" id="GO:0046872">
    <property type="term" value="F:metal ion binding"/>
    <property type="evidence" value="ECO:0007669"/>
    <property type="project" value="UniProtKB-KW"/>
</dbReference>
<evidence type="ECO:0000256" key="1">
    <source>
        <dbReference type="ARBA" id="ARBA00001954"/>
    </source>
</evidence>
<evidence type="ECO:0000256" key="2">
    <source>
        <dbReference type="ARBA" id="ARBA00006787"/>
    </source>
</evidence>
<evidence type="ECO:0000313" key="7">
    <source>
        <dbReference type="Proteomes" id="UP000027361"/>
    </source>
</evidence>
<dbReference type="Pfam" id="PF03055">
    <property type="entry name" value="RPE65"/>
    <property type="match status" value="1"/>
</dbReference>
<dbReference type="InParanoid" id="A0A066VS31"/>
<keyword evidence="3" id="KW-0479">Metal-binding</keyword>
<keyword evidence="7" id="KW-1185">Reference proteome</keyword>
<evidence type="ECO:0000256" key="5">
    <source>
        <dbReference type="ARBA" id="ARBA00023004"/>
    </source>
</evidence>
<dbReference type="STRING" id="1037660.A0A066VS31"/>
<evidence type="ECO:0000256" key="3">
    <source>
        <dbReference type="ARBA" id="ARBA00022723"/>
    </source>
</evidence>
<gene>
    <name evidence="6" type="ORF">K437DRAFT_136029</name>
</gene>
<accession>A0A066VS31</accession>
<dbReference type="GO" id="GO:0016121">
    <property type="term" value="P:carotene catabolic process"/>
    <property type="evidence" value="ECO:0007669"/>
    <property type="project" value="TreeGrafter"/>
</dbReference>
<name>A0A066VS31_TILAU</name>
<reference evidence="6 7" key="1">
    <citation type="submission" date="2014-05" db="EMBL/GenBank/DDBJ databases">
        <title>Draft genome sequence of a rare smut relative, Tilletiaria anomala UBC 951.</title>
        <authorList>
            <consortium name="DOE Joint Genome Institute"/>
            <person name="Toome M."/>
            <person name="Kuo A."/>
            <person name="Henrissat B."/>
            <person name="Lipzen A."/>
            <person name="Tritt A."/>
            <person name="Yoshinaga Y."/>
            <person name="Zane M."/>
            <person name="Barry K."/>
            <person name="Grigoriev I.V."/>
            <person name="Spatafora J.W."/>
            <person name="Aimea M.C."/>
        </authorList>
    </citation>
    <scope>NUCLEOTIDE SEQUENCE [LARGE SCALE GENOMIC DNA]</scope>
    <source>
        <strain evidence="6 7">UBC 951</strain>
    </source>
</reference>
<dbReference type="HOGENOM" id="CLU_1556359_0_0_1"/>
<dbReference type="AlphaFoldDB" id="A0A066VS31"/>
<dbReference type="InterPro" id="IPR004294">
    <property type="entry name" value="Carotenoid_Oase"/>
</dbReference>
<comment type="cofactor">
    <cofactor evidence="1">
        <name>Fe(2+)</name>
        <dbReference type="ChEBI" id="CHEBI:29033"/>
    </cofactor>
</comment>
<comment type="caution">
    <text evidence="6">The sequence shown here is derived from an EMBL/GenBank/DDBJ whole genome shotgun (WGS) entry which is preliminary data.</text>
</comment>
<organism evidence="6 7">
    <name type="scientific">Tilletiaria anomala (strain ATCC 24038 / CBS 436.72 / UBC 951)</name>
    <dbReference type="NCBI Taxonomy" id="1037660"/>
    <lineage>
        <taxon>Eukaryota</taxon>
        <taxon>Fungi</taxon>
        <taxon>Dikarya</taxon>
        <taxon>Basidiomycota</taxon>
        <taxon>Ustilaginomycotina</taxon>
        <taxon>Exobasidiomycetes</taxon>
        <taxon>Georgefischeriales</taxon>
        <taxon>Tilletiariaceae</taxon>
        <taxon>Tilletiaria</taxon>
    </lineage>
</organism>
<dbReference type="OrthoDB" id="1069523at2759"/>
<dbReference type="RefSeq" id="XP_013242811.1">
    <property type="nucleotide sequence ID" value="XM_013387357.1"/>
</dbReference>
<dbReference type="EMBL" id="JMSN01000050">
    <property type="protein sequence ID" value="KDN44537.1"/>
    <property type="molecule type" value="Genomic_DNA"/>
</dbReference>
<dbReference type="GO" id="GO:0010436">
    <property type="term" value="F:carotenoid dioxygenase activity"/>
    <property type="evidence" value="ECO:0007669"/>
    <property type="project" value="TreeGrafter"/>
</dbReference>
<keyword evidence="4" id="KW-0560">Oxidoreductase</keyword>
<dbReference type="GeneID" id="25261501"/>
<evidence type="ECO:0000313" key="6">
    <source>
        <dbReference type="EMBL" id="KDN44537.1"/>
    </source>
</evidence>
<keyword evidence="5" id="KW-0408">Iron</keyword>
<sequence>MLGAIIPGLSKLKIMCDLGCSSSGTIIIDHPLSLDPINLLLCKNILDYDPSRAARFGRFPRHGPINVAWVEIDDSFVVSYTANAWDDAAGQGNRLNLLACRMNSATLIYTAGNMQSPANALPKGKSEAEKCHLYYWCFEDEGKLATEFTHSNVPIEVPSLNPSSIMNVAAFI</sequence>
<protein>
    <submittedName>
        <fullName evidence="6">Uncharacterized protein</fullName>
    </submittedName>
</protein>
<comment type="similarity">
    <text evidence="2">Belongs to the carotenoid oxygenase family.</text>
</comment>
<dbReference type="Proteomes" id="UP000027361">
    <property type="component" value="Unassembled WGS sequence"/>
</dbReference>
<evidence type="ECO:0000256" key="4">
    <source>
        <dbReference type="ARBA" id="ARBA00023002"/>
    </source>
</evidence>
<dbReference type="PANTHER" id="PTHR10543:SF89">
    <property type="entry name" value="CAROTENOID 9,10(9',10')-CLEAVAGE DIOXYGENASE 1"/>
    <property type="match status" value="1"/>
</dbReference>
<dbReference type="PANTHER" id="PTHR10543">
    <property type="entry name" value="BETA-CAROTENE DIOXYGENASE"/>
    <property type="match status" value="1"/>
</dbReference>
<proteinExistence type="inferred from homology"/>